<comment type="caution">
    <text evidence="5">The sequence shown here is derived from an EMBL/GenBank/DDBJ whole genome shotgun (WGS) entry which is preliminary data.</text>
</comment>
<evidence type="ECO:0000313" key="5">
    <source>
        <dbReference type="EMBL" id="MFD2247797.1"/>
    </source>
</evidence>
<proteinExistence type="predicted"/>
<dbReference type="PANTHER" id="PTHR47683:SF2">
    <property type="entry name" value="RNA-BINDING S4 DOMAIN-CONTAINING PROTEIN"/>
    <property type="match status" value="1"/>
</dbReference>
<dbReference type="SMART" id="SM00363">
    <property type="entry name" value="S4"/>
    <property type="match status" value="1"/>
</dbReference>
<feature type="region of interest" description="Disordered" evidence="3">
    <location>
        <begin position="233"/>
        <end position="339"/>
    </location>
</feature>
<feature type="compositionally biased region" description="Polar residues" evidence="3">
    <location>
        <begin position="243"/>
        <end position="252"/>
    </location>
</feature>
<organism evidence="5 6">
    <name type="scientific">Pontibacter ruber</name>
    <dbReference type="NCBI Taxonomy" id="1343895"/>
    <lineage>
        <taxon>Bacteria</taxon>
        <taxon>Pseudomonadati</taxon>
        <taxon>Bacteroidota</taxon>
        <taxon>Cytophagia</taxon>
        <taxon>Cytophagales</taxon>
        <taxon>Hymenobacteraceae</taxon>
        <taxon>Pontibacter</taxon>
    </lineage>
</organism>
<keyword evidence="6" id="KW-1185">Reference proteome</keyword>
<dbReference type="Gene3D" id="3.30.70.580">
    <property type="entry name" value="Pseudouridine synthase I, catalytic domain, N-terminal subdomain"/>
    <property type="match status" value="1"/>
</dbReference>
<dbReference type="InterPro" id="IPR020094">
    <property type="entry name" value="TruA/RsuA/RluB/E/F_N"/>
</dbReference>
<dbReference type="Gene3D" id="3.30.70.1560">
    <property type="entry name" value="Alpha-L RNA-binding motif"/>
    <property type="match status" value="1"/>
</dbReference>
<dbReference type="SUPFAM" id="SSF55120">
    <property type="entry name" value="Pseudouridine synthase"/>
    <property type="match status" value="1"/>
</dbReference>
<keyword evidence="1" id="KW-0413">Isomerase</keyword>
<dbReference type="InterPro" id="IPR020103">
    <property type="entry name" value="PsdUridine_synth_cat_dom_sf"/>
</dbReference>
<dbReference type="EMBL" id="JBHUIM010000002">
    <property type="protein sequence ID" value="MFD2247797.1"/>
    <property type="molecule type" value="Genomic_DNA"/>
</dbReference>
<dbReference type="Gene3D" id="3.10.290.10">
    <property type="entry name" value="RNA-binding S4 domain"/>
    <property type="match status" value="1"/>
</dbReference>
<dbReference type="PROSITE" id="PS50889">
    <property type="entry name" value="S4"/>
    <property type="match status" value="1"/>
</dbReference>
<dbReference type="Pfam" id="PF00849">
    <property type="entry name" value="PseudoU_synth_2"/>
    <property type="match status" value="1"/>
</dbReference>
<evidence type="ECO:0000256" key="2">
    <source>
        <dbReference type="PROSITE-ProRule" id="PRU00182"/>
    </source>
</evidence>
<sequence length="339" mass="36856">MEPKRLNKYISDTGFCSRREADELIEQGRVTVNGKIPADAGVRVTPKDKVRIDDEILSVREEKPVYLIFNKPSNMSATSDQSVRDNVVRAINFPATLEPTAMLEREAEGIIFLSNDSDFVRNVKRADNKFEKEYAVTVDKPITSDFLQKLSGGGIPEPGEERKNNSVSKEAQTRFRITLKPGTDHYLKRMCESLGYKVVHMQRTRFGSFTLGKLPNGHWRVLTQQEVESLTSIAQPAKAGSVRRSTGSSTYTRPERQSRSTGAGARSGAGRPGGYSSRGAQGSGAGKSRTTRSTDGGPAKSSRGSSFKESPKTGAGRSTAPKSGTRKGAAPKGGPKRGR</sequence>
<keyword evidence="2" id="KW-0694">RNA-binding</keyword>
<evidence type="ECO:0000259" key="4">
    <source>
        <dbReference type="SMART" id="SM00363"/>
    </source>
</evidence>
<reference evidence="6" key="1">
    <citation type="journal article" date="2019" name="Int. J. Syst. Evol. Microbiol.">
        <title>The Global Catalogue of Microorganisms (GCM) 10K type strain sequencing project: providing services to taxonomists for standard genome sequencing and annotation.</title>
        <authorList>
            <consortium name="The Broad Institute Genomics Platform"/>
            <consortium name="The Broad Institute Genome Sequencing Center for Infectious Disease"/>
            <person name="Wu L."/>
            <person name="Ma J."/>
        </authorList>
    </citation>
    <scope>NUCLEOTIDE SEQUENCE [LARGE SCALE GENOMIC DNA]</scope>
    <source>
        <strain evidence="6">CGMCC 4.1782</strain>
    </source>
</reference>
<evidence type="ECO:0000256" key="1">
    <source>
        <dbReference type="ARBA" id="ARBA00023235"/>
    </source>
</evidence>
<dbReference type="RefSeq" id="WP_250430946.1">
    <property type="nucleotide sequence ID" value="NZ_JALPRR010000003.1"/>
</dbReference>
<dbReference type="InterPro" id="IPR050343">
    <property type="entry name" value="RsuA_PseudoU_synthase"/>
</dbReference>
<dbReference type="CDD" id="cd00165">
    <property type="entry name" value="S4"/>
    <property type="match status" value="1"/>
</dbReference>
<gene>
    <name evidence="5" type="ORF">ACFSKP_16140</name>
</gene>
<name>A0ABW5CZG1_9BACT</name>
<accession>A0ABW5CZG1</accession>
<feature type="region of interest" description="Disordered" evidence="3">
    <location>
        <begin position="151"/>
        <end position="172"/>
    </location>
</feature>
<dbReference type="PANTHER" id="PTHR47683">
    <property type="entry name" value="PSEUDOURIDINE SYNTHASE FAMILY PROTEIN-RELATED"/>
    <property type="match status" value="1"/>
</dbReference>
<dbReference type="SUPFAM" id="SSF55174">
    <property type="entry name" value="Alpha-L RNA-binding motif"/>
    <property type="match status" value="1"/>
</dbReference>
<evidence type="ECO:0000313" key="6">
    <source>
        <dbReference type="Proteomes" id="UP001597374"/>
    </source>
</evidence>
<dbReference type="InterPro" id="IPR002942">
    <property type="entry name" value="S4_RNA-bd"/>
</dbReference>
<dbReference type="Proteomes" id="UP001597374">
    <property type="component" value="Unassembled WGS sequence"/>
</dbReference>
<dbReference type="InterPro" id="IPR042092">
    <property type="entry name" value="PsdUridine_s_RsuA/RluB/E/F_cat"/>
</dbReference>
<protein>
    <submittedName>
        <fullName evidence="5">S4 domain-containing protein</fullName>
    </submittedName>
</protein>
<dbReference type="InterPro" id="IPR006145">
    <property type="entry name" value="PsdUridine_synth_RsuA/RluA"/>
</dbReference>
<dbReference type="Pfam" id="PF01479">
    <property type="entry name" value="S4"/>
    <property type="match status" value="1"/>
</dbReference>
<dbReference type="InterPro" id="IPR036986">
    <property type="entry name" value="S4_RNA-bd_sf"/>
</dbReference>
<evidence type="ECO:0000256" key="3">
    <source>
        <dbReference type="SAM" id="MobiDB-lite"/>
    </source>
</evidence>
<feature type="domain" description="RNA-binding S4" evidence="4">
    <location>
        <begin position="4"/>
        <end position="68"/>
    </location>
</feature>